<comment type="similarity">
    <text evidence="2">Belongs to the LemA family.</text>
</comment>
<name>A0A7C5QQK3_9PROT</name>
<dbReference type="Gene3D" id="1.20.1440.20">
    <property type="entry name" value="LemA-like domain"/>
    <property type="match status" value="1"/>
</dbReference>
<proteinExistence type="inferred from homology"/>
<evidence type="ECO:0000313" key="7">
    <source>
        <dbReference type="EMBL" id="HHL42079.1"/>
    </source>
</evidence>
<keyword evidence="5 6" id="KW-0472">Membrane</keyword>
<comment type="subcellular location">
    <subcellularLocation>
        <location evidence="1">Membrane</location>
        <topology evidence="1">Single-pass membrane protein</topology>
    </subcellularLocation>
</comment>
<comment type="caution">
    <text evidence="7">The sequence shown here is derived from an EMBL/GenBank/DDBJ whole genome shotgun (WGS) entry which is preliminary data.</text>
</comment>
<feature type="transmembrane region" description="Helical" evidence="6">
    <location>
        <begin position="6"/>
        <end position="24"/>
    </location>
</feature>
<keyword evidence="4 6" id="KW-1133">Transmembrane helix</keyword>
<evidence type="ECO:0000256" key="6">
    <source>
        <dbReference type="SAM" id="Phobius"/>
    </source>
</evidence>
<sequence>MGWGLIAITVAALGALVLLYNRLVRLRQMATNGWSDIEVQLKRRADLIPALIDTVKAYAKYEKQLFADITERRATALNAGEDPQARGVAEGALAAPVRKLVAIAESYPDLKANQNFLDLQRELAETEDKIEMSRRFYNGAVRSLNTAIQTFPSNLVARIFGFITKDYFEISDRDALRPDVDFS</sequence>
<keyword evidence="3 6" id="KW-0812">Transmembrane</keyword>
<evidence type="ECO:0000256" key="2">
    <source>
        <dbReference type="ARBA" id="ARBA00008854"/>
    </source>
</evidence>
<dbReference type="SUPFAM" id="SSF140478">
    <property type="entry name" value="LemA-like"/>
    <property type="match status" value="1"/>
</dbReference>
<dbReference type="EMBL" id="DRMJ01000025">
    <property type="protein sequence ID" value="HHL42079.1"/>
    <property type="molecule type" value="Genomic_DNA"/>
</dbReference>
<dbReference type="PANTHER" id="PTHR34478">
    <property type="entry name" value="PROTEIN LEMA"/>
    <property type="match status" value="1"/>
</dbReference>
<evidence type="ECO:0000256" key="3">
    <source>
        <dbReference type="ARBA" id="ARBA00022692"/>
    </source>
</evidence>
<organism evidence="7">
    <name type="scientific">Hellea balneolensis</name>
    <dbReference type="NCBI Taxonomy" id="287478"/>
    <lineage>
        <taxon>Bacteria</taxon>
        <taxon>Pseudomonadati</taxon>
        <taxon>Pseudomonadota</taxon>
        <taxon>Alphaproteobacteria</taxon>
        <taxon>Maricaulales</taxon>
        <taxon>Robiginitomaculaceae</taxon>
        <taxon>Hellea</taxon>
    </lineage>
</organism>
<reference evidence="7" key="1">
    <citation type="journal article" date="2020" name="mSystems">
        <title>Genome- and Community-Level Interaction Insights into Carbon Utilization and Element Cycling Functions of Hydrothermarchaeota in Hydrothermal Sediment.</title>
        <authorList>
            <person name="Zhou Z."/>
            <person name="Liu Y."/>
            <person name="Xu W."/>
            <person name="Pan J."/>
            <person name="Luo Z.H."/>
            <person name="Li M."/>
        </authorList>
    </citation>
    <scope>NUCLEOTIDE SEQUENCE [LARGE SCALE GENOMIC DNA]</scope>
    <source>
        <strain evidence="7">HyVt-485</strain>
    </source>
</reference>
<gene>
    <name evidence="7" type="ORF">ENJ42_00545</name>
</gene>
<dbReference type="PANTHER" id="PTHR34478:SF1">
    <property type="entry name" value="PROTEIN LEMA"/>
    <property type="match status" value="1"/>
</dbReference>
<dbReference type="AlphaFoldDB" id="A0A7C5QQK3"/>
<accession>A0A7C5QQK3</accession>
<dbReference type="GO" id="GO:0016020">
    <property type="term" value="C:membrane"/>
    <property type="evidence" value="ECO:0007669"/>
    <property type="project" value="UniProtKB-SubCell"/>
</dbReference>
<dbReference type="Pfam" id="PF04011">
    <property type="entry name" value="LemA"/>
    <property type="match status" value="1"/>
</dbReference>
<protein>
    <submittedName>
        <fullName evidence="7">LemA family protein</fullName>
    </submittedName>
</protein>
<dbReference type="Proteomes" id="UP000885830">
    <property type="component" value="Unassembled WGS sequence"/>
</dbReference>
<evidence type="ECO:0000256" key="4">
    <source>
        <dbReference type="ARBA" id="ARBA00022989"/>
    </source>
</evidence>
<evidence type="ECO:0000256" key="1">
    <source>
        <dbReference type="ARBA" id="ARBA00004167"/>
    </source>
</evidence>
<dbReference type="InterPro" id="IPR023353">
    <property type="entry name" value="LemA-like_dom_sf"/>
</dbReference>
<evidence type="ECO:0000256" key="5">
    <source>
        <dbReference type="ARBA" id="ARBA00023136"/>
    </source>
</evidence>
<dbReference type="InterPro" id="IPR007156">
    <property type="entry name" value="MamQ_LemA"/>
</dbReference>